<dbReference type="CDD" id="cd02966">
    <property type="entry name" value="TlpA_like_family"/>
    <property type="match status" value="1"/>
</dbReference>
<organism evidence="8 9">
    <name type="scientific">Flavobacterium rhizosphaerae</name>
    <dbReference type="NCBI Taxonomy" id="3163298"/>
    <lineage>
        <taxon>Bacteria</taxon>
        <taxon>Pseudomonadati</taxon>
        <taxon>Bacteroidota</taxon>
        <taxon>Flavobacteriia</taxon>
        <taxon>Flavobacteriales</taxon>
        <taxon>Flavobacteriaceae</taxon>
        <taxon>Flavobacterium</taxon>
    </lineage>
</organism>
<dbReference type="InterPro" id="IPR017937">
    <property type="entry name" value="Thioredoxin_CS"/>
</dbReference>
<gene>
    <name evidence="8" type="ORF">ABS766_08255</name>
</gene>
<dbReference type="InterPro" id="IPR050553">
    <property type="entry name" value="Thioredoxin_ResA/DsbE_sf"/>
</dbReference>
<dbReference type="PANTHER" id="PTHR42852">
    <property type="entry name" value="THIOL:DISULFIDE INTERCHANGE PROTEIN DSBE"/>
    <property type="match status" value="1"/>
</dbReference>
<reference evidence="8 9" key="1">
    <citation type="submission" date="2024-06" db="EMBL/GenBank/DDBJ databases">
        <authorList>
            <person name="Kaempfer P."/>
            <person name="Viver T."/>
        </authorList>
    </citation>
    <scope>NUCLEOTIDE SEQUENCE [LARGE SCALE GENOMIC DNA]</scope>
    <source>
        <strain evidence="8 9">ST-119</strain>
    </source>
</reference>
<name>A0ABW8YVR5_9FLAO</name>
<protein>
    <submittedName>
        <fullName evidence="8">TlpA disulfide reductase family protein</fullName>
    </submittedName>
</protein>
<feature type="signal peptide" evidence="6">
    <location>
        <begin position="1"/>
        <end position="21"/>
    </location>
</feature>
<dbReference type="PROSITE" id="PS51352">
    <property type="entry name" value="THIOREDOXIN_2"/>
    <property type="match status" value="1"/>
</dbReference>
<evidence type="ECO:0000259" key="7">
    <source>
        <dbReference type="PROSITE" id="PS51352"/>
    </source>
</evidence>
<evidence type="ECO:0000256" key="1">
    <source>
        <dbReference type="ARBA" id="ARBA00004196"/>
    </source>
</evidence>
<sequence length="389" mass="44103">MKNMFLGLAASFLIVACNSLAENEYEIKGNVDPSLNGKKVFLQKQGGMGYVATDTAVVENGTFIFKDTISEPEMRFIAIEDKEPGNVVDFILEPGSIKIETDKDILHNSKRYGTYNNEKLEEYYSINKGFTEELKEFQKKKQAAYMQAMQTKDTAAVNNLMKEEEVFRKRSEDLNIKFIKENPKAYINLFFVGNLVNSPNHPFDEVKKLYNSLDKDLLNTKMGKKLSEFIDKKEQDLNAQKQSEENKKNVEVGKTAPSFSAPTPEGKTMSLKDAMGKVTIIDFWASWCVPCRNENPNVVAMYKELHPKGLNIIGVSLDKDGEKWKEAIAKDNLTWNHVSNLQFWQDPIARQYGVEGIPATFVLDENGVIVARDLRGEELKAKVKELLAK</sequence>
<dbReference type="PROSITE" id="PS00194">
    <property type="entry name" value="THIOREDOXIN_1"/>
    <property type="match status" value="1"/>
</dbReference>
<dbReference type="InterPro" id="IPR025380">
    <property type="entry name" value="DUF4369"/>
</dbReference>
<evidence type="ECO:0000256" key="5">
    <source>
        <dbReference type="SAM" id="MobiDB-lite"/>
    </source>
</evidence>
<dbReference type="Proteomes" id="UP001629156">
    <property type="component" value="Unassembled WGS sequence"/>
</dbReference>
<evidence type="ECO:0000313" key="9">
    <source>
        <dbReference type="Proteomes" id="UP001629156"/>
    </source>
</evidence>
<keyword evidence="9" id="KW-1185">Reference proteome</keyword>
<keyword evidence="3" id="KW-1015">Disulfide bond</keyword>
<keyword evidence="2" id="KW-0201">Cytochrome c-type biogenesis</keyword>
<comment type="caution">
    <text evidence="8">The sequence shown here is derived from an EMBL/GenBank/DDBJ whole genome shotgun (WGS) entry which is preliminary data.</text>
</comment>
<keyword evidence="4" id="KW-0676">Redox-active center</keyword>
<dbReference type="InterPro" id="IPR036249">
    <property type="entry name" value="Thioredoxin-like_sf"/>
</dbReference>
<evidence type="ECO:0000256" key="2">
    <source>
        <dbReference type="ARBA" id="ARBA00022748"/>
    </source>
</evidence>
<dbReference type="PANTHER" id="PTHR42852:SF6">
    <property type="entry name" value="THIOL:DISULFIDE INTERCHANGE PROTEIN DSBE"/>
    <property type="match status" value="1"/>
</dbReference>
<evidence type="ECO:0000256" key="4">
    <source>
        <dbReference type="ARBA" id="ARBA00023284"/>
    </source>
</evidence>
<keyword evidence="6" id="KW-0732">Signal</keyword>
<proteinExistence type="predicted"/>
<dbReference type="RefSeq" id="WP_408084658.1">
    <property type="nucleotide sequence ID" value="NZ_JBELPZ010000006.1"/>
</dbReference>
<dbReference type="InterPro" id="IPR013766">
    <property type="entry name" value="Thioredoxin_domain"/>
</dbReference>
<evidence type="ECO:0000313" key="8">
    <source>
        <dbReference type="EMBL" id="MFL9844409.1"/>
    </source>
</evidence>
<accession>A0ABW8YVR5</accession>
<feature type="domain" description="Thioredoxin" evidence="7">
    <location>
        <begin position="250"/>
        <end position="389"/>
    </location>
</feature>
<comment type="subcellular location">
    <subcellularLocation>
        <location evidence="1">Cell envelope</location>
    </subcellularLocation>
</comment>
<dbReference type="PROSITE" id="PS51257">
    <property type="entry name" value="PROKAR_LIPOPROTEIN"/>
    <property type="match status" value="1"/>
</dbReference>
<dbReference type="Pfam" id="PF00578">
    <property type="entry name" value="AhpC-TSA"/>
    <property type="match status" value="1"/>
</dbReference>
<feature type="compositionally biased region" description="Basic and acidic residues" evidence="5">
    <location>
        <begin position="237"/>
        <end position="251"/>
    </location>
</feature>
<dbReference type="Pfam" id="PF14289">
    <property type="entry name" value="DUF4369"/>
    <property type="match status" value="1"/>
</dbReference>
<dbReference type="EMBL" id="JBELPZ010000006">
    <property type="protein sequence ID" value="MFL9844409.1"/>
    <property type="molecule type" value="Genomic_DNA"/>
</dbReference>
<dbReference type="Gene3D" id="3.40.30.10">
    <property type="entry name" value="Glutaredoxin"/>
    <property type="match status" value="1"/>
</dbReference>
<feature type="region of interest" description="Disordered" evidence="5">
    <location>
        <begin position="237"/>
        <end position="267"/>
    </location>
</feature>
<dbReference type="InterPro" id="IPR000866">
    <property type="entry name" value="AhpC/TSA"/>
</dbReference>
<feature type="chain" id="PRO_5045931451" evidence="6">
    <location>
        <begin position="22"/>
        <end position="389"/>
    </location>
</feature>
<evidence type="ECO:0000256" key="6">
    <source>
        <dbReference type="SAM" id="SignalP"/>
    </source>
</evidence>
<evidence type="ECO:0000256" key="3">
    <source>
        <dbReference type="ARBA" id="ARBA00023157"/>
    </source>
</evidence>
<dbReference type="SUPFAM" id="SSF52833">
    <property type="entry name" value="Thioredoxin-like"/>
    <property type="match status" value="1"/>
</dbReference>